<dbReference type="PROSITE" id="PS50850">
    <property type="entry name" value="MFS"/>
    <property type="match status" value="1"/>
</dbReference>
<dbReference type="InterPro" id="IPR020846">
    <property type="entry name" value="MFS_dom"/>
</dbReference>
<dbReference type="SUPFAM" id="SSF103473">
    <property type="entry name" value="MFS general substrate transporter"/>
    <property type="match status" value="1"/>
</dbReference>
<evidence type="ECO:0000256" key="7">
    <source>
        <dbReference type="ARBA" id="ARBA00023136"/>
    </source>
</evidence>
<keyword evidence="5 8" id="KW-0812">Transmembrane</keyword>
<evidence type="ECO:0000313" key="10">
    <source>
        <dbReference type="EMBL" id="ATB46922.1"/>
    </source>
</evidence>
<keyword evidence="11" id="KW-1185">Reference proteome</keyword>
<sequence>MFLICADAIVPDSKSLSWNHSVPAALLLMAPFDLLASLAMDIYLPAVPTLPGVLDTSPAIVQLTLSLYMAVLGLGQMVFGPISDRIGRRRVLLTGALLFAVTSFLLALTSDAALFVGLRLLQAMGASAALVATFATVRDVYAERPESAVIYSLFSTLLAFVPALGPIAGALLMQRFGWRAIFITLGLLSAAALLQALPRWHETRPPQGLQRRPALRHLLSSAPFWTYTLGFSAAMGSFFVFFSTAPRVLIGQVGLSELEFSLAFATAALAMILTTRFAKRFVAEWGLAGSLTRGMGLLLLGAALLTAGQLLMAPSFWTFVAPMWLIAAGIVFSVSVTANGALQAFGDVAGTAVALYFCIQSLIVGLLGTLMVVVLNGDTAWPLVGYATLMALVTLTALQRLRSCPGAQQEPTPATDAGAT</sequence>
<evidence type="ECO:0000256" key="3">
    <source>
        <dbReference type="ARBA" id="ARBA00022448"/>
    </source>
</evidence>
<feature type="transmembrane region" description="Helical" evidence="8">
    <location>
        <begin position="24"/>
        <end position="47"/>
    </location>
</feature>
<feature type="transmembrane region" description="Helical" evidence="8">
    <location>
        <begin position="323"/>
        <end position="342"/>
    </location>
</feature>
<organism evidence="10 11">
    <name type="scientific">Corallococcus macrosporus DSM 14697</name>
    <dbReference type="NCBI Taxonomy" id="1189310"/>
    <lineage>
        <taxon>Bacteria</taxon>
        <taxon>Pseudomonadati</taxon>
        <taxon>Myxococcota</taxon>
        <taxon>Myxococcia</taxon>
        <taxon>Myxococcales</taxon>
        <taxon>Cystobacterineae</taxon>
        <taxon>Myxococcaceae</taxon>
        <taxon>Corallococcus</taxon>
    </lineage>
</organism>
<dbReference type="NCBIfam" id="TIGR00710">
    <property type="entry name" value="efflux_Bcr_CflA"/>
    <property type="match status" value="1"/>
</dbReference>
<dbReference type="InterPro" id="IPR004812">
    <property type="entry name" value="Efflux_drug-R_Bcr/CmlA"/>
</dbReference>
<evidence type="ECO:0000256" key="4">
    <source>
        <dbReference type="ARBA" id="ARBA00022475"/>
    </source>
</evidence>
<reference evidence="10 11" key="1">
    <citation type="submission" date="2017-06" db="EMBL/GenBank/DDBJ databases">
        <title>Sequencing and comparative analysis of myxobacterial genomes.</title>
        <authorList>
            <person name="Rupp O."/>
            <person name="Goesmann A."/>
            <person name="Sogaard-Andersen L."/>
        </authorList>
    </citation>
    <scope>NUCLEOTIDE SEQUENCE [LARGE SCALE GENOMIC DNA]</scope>
    <source>
        <strain evidence="10 11">DSM 14697</strain>
    </source>
</reference>
<keyword evidence="3" id="KW-0813">Transport</keyword>
<dbReference type="KEGG" id="mmas:MYMAC_002527"/>
<gene>
    <name evidence="10" type="ORF">MYMAC_002527</name>
</gene>
<feature type="transmembrane region" description="Helical" evidence="8">
    <location>
        <begin position="260"/>
        <end position="277"/>
    </location>
</feature>
<feature type="transmembrane region" description="Helical" evidence="8">
    <location>
        <begin position="218"/>
        <end position="240"/>
    </location>
</feature>
<comment type="subcellular location">
    <subcellularLocation>
        <location evidence="1">Cell membrane</location>
        <topology evidence="1">Multi-pass membrane protein</topology>
    </subcellularLocation>
</comment>
<feature type="domain" description="Major facilitator superfamily (MFS) profile" evidence="9">
    <location>
        <begin position="25"/>
        <end position="402"/>
    </location>
</feature>
<dbReference type="NCBIfam" id="NF033134">
    <property type="entry name" value="cmlA_floR"/>
    <property type="match status" value="1"/>
</dbReference>
<feature type="transmembrane region" description="Helical" evidence="8">
    <location>
        <begin position="59"/>
        <end position="79"/>
    </location>
</feature>
<proteinExistence type="inferred from homology"/>
<dbReference type="EMBL" id="CP022203">
    <property type="protein sequence ID" value="ATB46922.1"/>
    <property type="molecule type" value="Genomic_DNA"/>
</dbReference>
<dbReference type="InterPro" id="IPR011701">
    <property type="entry name" value="MFS"/>
</dbReference>
<accession>A0A250JTV6</accession>
<keyword evidence="6 8" id="KW-1133">Transmembrane helix</keyword>
<keyword evidence="7 8" id="KW-0472">Membrane</keyword>
<feature type="transmembrane region" description="Helical" evidence="8">
    <location>
        <begin position="91"/>
        <end position="108"/>
    </location>
</feature>
<dbReference type="InterPro" id="IPR036259">
    <property type="entry name" value="MFS_trans_sf"/>
</dbReference>
<feature type="transmembrane region" description="Helical" evidence="8">
    <location>
        <begin position="149"/>
        <end position="172"/>
    </location>
</feature>
<evidence type="ECO:0000256" key="6">
    <source>
        <dbReference type="ARBA" id="ARBA00022989"/>
    </source>
</evidence>
<evidence type="ECO:0000259" key="9">
    <source>
        <dbReference type="PROSITE" id="PS50850"/>
    </source>
</evidence>
<dbReference type="CDD" id="cd17320">
    <property type="entry name" value="MFS_MdfA_MDR_like"/>
    <property type="match status" value="1"/>
</dbReference>
<dbReference type="Proteomes" id="UP000217343">
    <property type="component" value="Chromosome"/>
</dbReference>
<evidence type="ECO:0000256" key="2">
    <source>
        <dbReference type="ARBA" id="ARBA00006236"/>
    </source>
</evidence>
<feature type="transmembrane region" description="Helical" evidence="8">
    <location>
        <begin position="354"/>
        <end position="374"/>
    </location>
</feature>
<evidence type="ECO:0000256" key="8">
    <source>
        <dbReference type="SAM" id="Phobius"/>
    </source>
</evidence>
<dbReference type="GO" id="GO:1990961">
    <property type="term" value="P:xenobiotic detoxification by transmembrane export across the plasma membrane"/>
    <property type="evidence" value="ECO:0007669"/>
    <property type="project" value="InterPro"/>
</dbReference>
<dbReference type="Gene3D" id="1.20.1720.10">
    <property type="entry name" value="Multidrug resistance protein D"/>
    <property type="match status" value="1"/>
</dbReference>
<name>A0A250JTV6_9BACT</name>
<comment type="similarity">
    <text evidence="2">Belongs to the major facilitator superfamily. Bcr/CmlA family.</text>
</comment>
<dbReference type="PANTHER" id="PTHR23502">
    <property type="entry name" value="MAJOR FACILITATOR SUPERFAMILY"/>
    <property type="match status" value="1"/>
</dbReference>
<feature type="transmembrane region" description="Helical" evidence="8">
    <location>
        <begin position="380"/>
        <end position="398"/>
    </location>
</feature>
<dbReference type="OrthoDB" id="5525432at2"/>
<feature type="transmembrane region" description="Helical" evidence="8">
    <location>
        <begin position="114"/>
        <end position="137"/>
    </location>
</feature>
<dbReference type="Pfam" id="PF07690">
    <property type="entry name" value="MFS_1"/>
    <property type="match status" value="1"/>
</dbReference>
<dbReference type="GO" id="GO:0005886">
    <property type="term" value="C:plasma membrane"/>
    <property type="evidence" value="ECO:0007669"/>
    <property type="project" value="UniProtKB-SubCell"/>
</dbReference>
<keyword evidence="4" id="KW-1003">Cell membrane</keyword>
<dbReference type="RefSeq" id="WP_095958275.1">
    <property type="nucleotide sequence ID" value="NZ_CP022203.1"/>
</dbReference>
<evidence type="ECO:0000256" key="5">
    <source>
        <dbReference type="ARBA" id="ARBA00022692"/>
    </source>
</evidence>
<evidence type="ECO:0000313" key="11">
    <source>
        <dbReference type="Proteomes" id="UP000217343"/>
    </source>
</evidence>
<dbReference type="GO" id="GO:0042910">
    <property type="term" value="F:xenobiotic transmembrane transporter activity"/>
    <property type="evidence" value="ECO:0007669"/>
    <property type="project" value="InterPro"/>
</dbReference>
<dbReference type="AlphaFoldDB" id="A0A250JTV6"/>
<feature type="transmembrane region" description="Helical" evidence="8">
    <location>
        <begin position="178"/>
        <end position="197"/>
    </location>
</feature>
<protein>
    <submittedName>
        <fullName evidence="10">MFS transporter</fullName>
    </submittedName>
</protein>
<dbReference type="PANTHER" id="PTHR23502:SF132">
    <property type="entry name" value="POLYAMINE TRANSPORTER 2-RELATED"/>
    <property type="match status" value="1"/>
</dbReference>
<evidence type="ECO:0000256" key="1">
    <source>
        <dbReference type="ARBA" id="ARBA00004651"/>
    </source>
</evidence>